<dbReference type="InterPro" id="IPR029058">
    <property type="entry name" value="AB_hydrolase_fold"/>
</dbReference>
<accession>A0ABN9WQX3</accession>
<reference evidence="1" key="1">
    <citation type="submission" date="2023-10" db="EMBL/GenBank/DDBJ databases">
        <authorList>
            <person name="Chen Y."/>
            <person name="Shah S."/>
            <person name="Dougan E. K."/>
            <person name="Thang M."/>
            <person name="Chan C."/>
        </authorList>
    </citation>
    <scope>NUCLEOTIDE SEQUENCE [LARGE SCALE GENOMIC DNA]</scope>
</reference>
<proteinExistence type="predicted"/>
<dbReference type="EMBL" id="CAUYUJ010019170">
    <property type="protein sequence ID" value="CAK0889082.1"/>
    <property type="molecule type" value="Genomic_DNA"/>
</dbReference>
<name>A0ABN9WQX3_9DINO</name>
<evidence type="ECO:0008006" key="3">
    <source>
        <dbReference type="Google" id="ProtNLM"/>
    </source>
</evidence>
<dbReference type="SUPFAM" id="SSF53474">
    <property type="entry name" value="alpha/beta-Hydrolases"/>
    <property type="match status" value="1"/>
</dbReference>
<dbReference type="Proteomes" id="UP001189429">
    <property type="component" value="Unassembled WGS sequence"/>
</dbReference>
<gene>
    <name evidence="1" type="ORF">PCOR1329_LOCUS69735</name>
</gene>
<protein>
    <recommendedName>
        <fullName evidence="3">1-alkyl-2-acetylglycerophosphocholine esterase</fullName>
    </recommendedName>
</protein>
<sequence>MSTPGGEMWGYMAFFLLRRLPFFRAIRDSLGDRFPLEEGEVYVCGHSAGGSMSIFLQNRLPGVFRGAAAVEAGIGGEEWWDEESPGRPTMLVWNHNDPVLREYGGESLLNRTLSKLSRHATSADQRPSFSMPVATSNASVVRRAEQLLYGGSTHAPPLAVVSWETALPTHLWSSPVSVPGSFDASALVWDFFQSTRVFEGRSL</sequence>
<comment type="caution">
    <text evidence="1">The sequence shown here is derived from an EMBL/GenBank/DDBJ whole genome shotgun (WGS) entry which is preliminary data.</text>
</comment>
<evidence type="ECO:0000313" key="1">
    <source>
        <dbReference type="EMBL" id="CAK0889082.1"/>
    </source>
</evidence>
<evidence type="ECO:0000313" key="2">
    <source>
        <dbReference type="Proteomes" id="UP001189429"/>
    </source>
</evidence>
<organism evidence="1 2">
    <name type="scientific">Prorocentrum cordatum</name>
    <dbReference type="NCBI Taxonomy" id="2364126"/>
    <lineage>
        <taxon>Eukaryota</taxon>
        <taxon>Sar</taxon>
        <taxon>Alveolata</taxon>
        <taxon>Dinophyceae</taxon>
        <taxon>Prorocentrales</taxon>
        <taxon>Prorocentraceae</taxon>
        <taxon>Prorocentrum</taxon>
    </lineage>
</organism>
<keyword evidence="2" id="KW-1185">Reference proteome</keyword>
<dbReference type="Gene3D" id="3.40.50.1820">
    <property type="entry name" value="alpha/beta hydrolase"/>
    <property type="match status" value="1"/>
</dbReference>